<organism evidence="2 3">
    <name type="scientific">Gonapodya prolifera (strain JEL478)</name>
    <name type="common">Monoblepharis prolifera</name>
    <dbReference type="NCBI Taxonomy" id="1344416"/>
    <lineage>
        <taxon>Eukaryota</taxon>
        <taxon>Fungi</taxon>
        <taxon>Fungi incertae sedis</taxon>
        <taxon>Chytridiomycota</taxon>
        <taxon>Chytridiomycota incertae sedis</taxon>
        <taxon>Monoblepharidomycetes</taxon>
        <taxon>Monoblepharidales</taxon>
        <taxon>Gonapodyaceae</taxon>
        <taxon>Gonapodya</taxon>
    </lineage>
</organism>
<feature type="region of interest" description="Disordered" evidence="1">
    <location>
        <begin position="63"/>
        <end position="93"/>
    </location>
</feature>
<feature type="compositionally biased region" description="Low complexity" evidence="1">
    <location>
        <begin position="80"/>
        <end position="90"/>
    </location>
</feature>
<gene>
    <name evidence="2" type="ORF">M427DRAFT_358733</name>
</gene>
<evidence type="ECO:0000313" key="2">
    <source>
        <dbReference type="EMBL" id="KXS13865.1"/>
    </source>
</evidence>
<accession>A0A139ABL6</accession>
<proteinExistence type="predicted"/>
<name>A0A139ABL6_GONPJ</name>
<dbReference type="EMBL" id="KQ965773">
    <property type="protein sequence ID" value="KXS13865.1"/>
    <property type="molecule type" value="Genomic_DNA"/>
</dbReference>
<dbReference type="AlphaFoldDB" id="A0A139ABL6"/>
<sequence>MYKPSKPRSGCGWDRNLSIRINKLELCGNPLLYLLWAYLGGTTDRSIARRSGGCSICSLSSSRSCTSGSTGRDRDGRRGCGSSCSSGSSRRSVRRSTGRDTFCERNIWSCQTRTSIEITHVGALGPLTDAGYEYSGGDRNNSRQGLIDLV</sequence>
<dbReference type="Proteomes" id="UP000070544">
    <property type="component" value="Unassembled WGS sequence"/>
</dbReference>
<evidence type="ECO:0000256" key="1">
    <source>
        <dbReference type="SAM" id="MobiDB-lite"/>
    </source>
</evidence>
<reference evidence="2 3" key="1">
    <citation type="journal article" date="2015" name="Genome Biol. Evol.">
        <title>Phylogenomic analyses indicate that early fungi evolved digesting cell walls of algal ancestors of land plants.</title>
        <authorList>
            <person name="Chang Y."/>
            <person name="Wang S."/>
            <person name="Sekimoto S."/>
            <person name="Aerts A.L."/>
            <person name="Choi C."/>
            <person name="Clum A."/>
            <person name="LaButti K.M."/>
            <person name="Lindquist E.A."/>
            <person name="Yee Ngan C."/>
            <person name="Ohm R.A."/>
            <person name="Salamov A.A."/>
            <person name="Grigoriev I.V."/>
            <person name="Spatafora J.W."/>
            <person name="Berbee M.L."/>
        </authorList>
    </citation>
    <scope>NUCLEOTIDE SEQUENCE [LARGE SCALE GENOMIC DNA]</scope>
    <source>
        <strain evidence="2 3">JEL478</strain>
    </source>
</reference>
<evidence type="ECO:0000313" key="3">
    <source>
        <dbReference type="Proteomes" id="UP000070544"/>
    </source>
</evidence>
<keyword evidence="3" id="KW-1185">Reference proteome</keyword>
<protein>
    <submittedName>
        <fullName evidence="2">Uncharacterized protein</fullName>
    </submittedName>
</protein>